<dbReference type="InterPro" id="IPR050319">
    <property type="entry name" value="ABC_transp_ATP-bind"/>
</dbReference>
<evidence type="ECO:0000256" key="3">
    <source>
        <dbReference type="ARBA" id="ARBA00022741"/>
    </source>
</evidence>
<accession>A0ABW1EXA7</accession>
<name>A0ABW1EXA7_9ACTN</name>
<evidence type="ECO:0000256" key="1">
    <source>
        <dbReference type="ARBA" id="ARBA00005417"/>
    </source>
</evidence>
<evidence type="ECO:0000256" key="4">
    <source>
        <dbReference type="ARBA" id="ARBA00022840"/>
    </source>
</evidence>
<dbReference type="EMBL" id="JBHSOD010000016">
    <property type="protein sequence ID" value="MFC5886379.1"/>
    <property type="molecule type" value="Genomic_DNA"/>
</dbReference>
<dbReference type="InterPro" id="IPR027417">
    <property type="entry name" value="P-loop_NTPase"/>
</dbReference>
<dbReference type="InterPro" id="IPR003593">
    <property type="entry name" value="AAA+_ATPase"/>
</dbReference>
<dbReference type="InterPro" id="IPR013563">
    <property type="entry name" value="Oligopep_ABC_C"/>
</dbReference>
<dbReference type="SUPFAM" id="SSF52540">
    <property type="entry name" value="P-loop containing nucleoside triphosphate hydrolases"/>
    <property type="match status" value="1"/>
</dbReference>
<proteinExistence type="inferred from homology"/>
<keyword evidence="2" id="KW-0813">Transport</keyword>
<evidence type="ECO:0000313" key="6">
    <source>
        <dbReference type="EMBL" id="MFC5886379.1"/>
    </source>
</evidence>
<dbReference type="PANTHER" id="PTHR43776:SF7">
    <property type="entry name" value="D,D-DIPEPTIDE TRANSPORT ATP-BINDING PROTEIN DDPF-RELATED"/>
    <property type="match status" value="1"/>
</dbReference>
<dbReference type="PROSITE" id="PS50893">
    <property type="entry name" value="ABC_TRANSPORTER_2"/>
    <property type="match status" value="1"/>
</dbReference>
<sequence>MTTLQVFDLTVRHDGPRGPVTAVDGVSLEVPTGSTLGLVGGSGSGKSSLARAVVGLAPVHGGRILVDGREVRGRTVRARRRLGRQVQVVLQDPDTALDPRMTVRRTLTEAATVFHRPDRRARALRVTALLELVGLDPRLADRLPGQLSGGQRQRVAIARALAVEPGLLIADEITSALDVSVQAAVLNTMRDLQRRLGLSMLFIGHNLPAVCYVSDAVAVMHRGRIVEAGPTQALLHAPQHPYTKALLAAVPRLSGSSRDGAPSSGRSS</sequence>
<dbReference type="Proteomes" id="UP001596067">
    <property type="component" value="Unassembled WGS sequence"/>
</dbReference>
<comment type="caution">
    <text evidence="6">The sequence shown here is derived from an EMBL/GenBank/DDBJ whole genome shotgun (WGS) entry which is preliminary data.</text>
</comment>
<organism evidence="6 7">
    <name type="scientific">Kitasatospora aburaviensis</name>
    <dbReference type="NCBI Taxonomy" id="67265"/>
    <lineage>
        <taxon>Bacteria</taxon>
        <taxon>Bacillati</taxon>
        <taxon>Actinomycetota</taxon>
        <taxon>Actinomycetes</taxon>
        <taxon>Kitasatosporales</taxon>
        <taxon>Streptomycetaceae</taxon>
        <taxon>Kitasatospora</taxon>
    </lineage>
</organism>
<dbReference type="GO" id="GO:0005524">
    <property type="term" value="F:ATP binding"/>
    <property type="evidence" value="ECO:0007669"/>
    <property type="project" value="UniProtKB-KW"/>
</dbReference>
<dbReference type="PANTHER" id="PTHR43776">
    <property type="entry name" value="TRANSPORT ATP-BINDING PROTEIN"/>
    <property type="match status" value="1"/>
</dbReference>
<dbReference type="RefSeq" id="WP_313761879.1">
    <property type="nucleotide sequence ID" value="NZ_BAAAVH010000101.1"/>
</dbReference>
<protein>
    <submittedName>
        <fullName evidence="6">ABC transporter ATP-binding protein</fullName>
    </submittedName>
</protein>
<reference evidence="7" key="1">
    <citation type="journal article" date="2019" name="Int. J. Syst. Evol. Microbiol.">
        <title>The Global Catalogue of Microorganisms (GCM) 10K type strain sequencing project: providing services to taxonomists for standard genome sequencing and annotation.</title>
        <authorList>
            <consortium name="The Broad Institute Genomics Platform"/>
            <consortium name="The Broad Institute Genome Sequencing Center for Infectious Disease"/>
            <person name="Wu L."/>
            <person name="Ma J."/>
        </authorList>
    </citation>
    <scope>NUCLEOTIDE SEQUENCE [LARGE SCALE GENOMIC DNA]</scope>
    <source>
        <strain evidence="7">CGMCC 4.1469</strain>
    </source>
</reference>
<keyword evidence="4 6" id="KW-0067">ATP-binding</keyword>
<dbReference type="Pfam" id="PF00005">
    <property type="entry name" value="ABC_tran"/>
    <property type="match status" value="1"/>
</dbReference>
<feature type="domain" description="ABC transporter" evidence="5">
    <location>
        <begin position="4"/>
        <end position="247"/>
    </location>
</feature>
<keyword evidence="7" id="KW-1185">Reference proteome</keyword>
<dbReference type="InterPro" id="IPR017871">
    <property type="entry name" value="ABC_transporter-like_CS"/>
</dbReference>
<evidence type="ECO:0000313" key="7">
    <source>
        <dbReference type="Proteomes" id="UP001596067"/>
    </source>
</evidence>
<gene>
    <name evidence="6" type="ORF">ACFP0N_15540</name>
</gene>
<dbReference type="PROSITE" id="PS00211">
    <property type="entry name" value="ABC_TRANSPORTER_1"/>
    <property type="match status" value="1"/>
</dbReference>
<dbReference type="InterPro" id="IPR003439">
    <property type="entry name" value="ABC_transporter-like_ATP-bd"/>
</dbReference>
<evidence type="ECO:0000256" key="2">
    <source>
        <dbReference type="ARBA" id="ARBA00022448"/>
    </source>
</evidence>
<dbReference type="Gene3D" id="3.40.50.300">
    <property type="entry name" value="P-loop containing nucleotide triphosphate hydrolases"/>
    <property type="match status" value="1"/>
</dbReference>
<dbReference type="CDD" id="cd03257">
    <property type="entry name" value="ABC_NikE_OppD_transporters"/>
    <property type="match status" value="1"/>
</dbReference>
<evidence type="ECO:0000259" key="5">
    <source>
        <dbReference type="PROSITE" id="PS50893"/>
    </source>
</evidence>
<keyword evidence="3" id="KW-0547">Nucleotide-binding</keyword>
<dbReference type="Pfam" id="PF08352">
    <property type="entry name" value="oligo_HPY"/>
    <property type="match status" value="1"/>
</dbReference>
<dbReference type="SMART" id="SM00382">
    <property type="entry name" value="AAA"/>
    <property type="match status" value="1"/>
</dbReference>
<comment type="similarity">
    <text evidence="1">Belongs to the ABC transporter superfamily.</text>
</comment>